<accession>A0A3E2H0R5</accession>
<feature type="non-terminal residue" evidence="1">
    <location>
        <position position="396"/>
    </location>
</feature>
<name>A0A3E2H0R5_SCYLI</name>
<gene>
    <name evidence="1" type="ORF">B7463_g9761</name>
</gene>
<organism evidence="1 2">
    <name type="scientific">Scytalidium lignicola</name>
    <name type="common">Hyphomycete</name>
    <dbReference type="NCBI Taxonomy" id="5539"/>
    <lineage>
        <taxon>Eukaryota</taxon>
        <taxon>Fungi</taxon>
        <taxon>Dikarya</taxon>
        <taxon>Ascomycota</taxon>
        <taxon>Pezizomycotina</taxon>
        <taxon>Leotiomycetes</taxon>
        <taxon>Leotiomycetes incertae sedis</taxon>
        <taxon>Scytalidium</taxon>
    </lineage>
</organism>
<evidence type="ECO:0000313" key="1">
    <source>
        <dbReference type="EMBL" id="RFU26573.1"/>
    </source>
</evidence>
<protein>
    <submittedName>
        <fullName evidence="1">Uncharacterized protein</fullName>
    </submittedName>
</protein>
<dbReference type="OrthoDB" id="416217at2759"/>
<keyword evidence="2" id="KW-1185">Reference proteome</keyword>
<dbReference type="Proteomes" id="UP000258309">
    <property type="component" value="Unassembled WGS sequence"/>
</dbReference>
<dbReference type="OMA" id="STEHWWA"/>
<feature type="non-terminal residue" evidence="1">
    <location>
        <position position="1"/>
    </location>
</feature>
<proteinExistence type="predicted"/>
<reference evidence="1 2" key="1">
    <citation type="submission" date="2018-05" db="EMBL/GenBank/DDBJ databases">
        <title>Draft genome sequence of Scytalidium lignicola DSM 105466, a ubiquitous saprotrophic fungus.</title>
        <authorList>
            <person name="Buettner E."/>
            <person name="Gebauer A.M."/>
            <person name="Hofrichter M."/>
            <person name="Liers C."/>
            <person name="Kellner H."/>
        </authorList>
    </citation>
    <scope>NUCLEOTIDE SEQUENCE [LARGE SCALE GENOMIC DNA]</scope>
    <source>
        <strain evidence="1 2">DSM 105466</strain>
    </source>
</reference>
<dbReference type="PANTHER" id="PTHR47657">
    <property type="entry name" value="STEROL REGULATORY ELEMENT-BINDING PROTEIN ECM22"/>
    <property type="match status" value="1"/>
</dbReference>
<dbReference type="PANTHER" id="PTHR47657:SF14">
    <property type="entry name" value="ZN(2)-C6 FUNGAL-TYPE DOMAIN-CONTAINING PROTEIN"/>
    <property type="match status" value="1"/>
</dbReference>
<comment type="caution">
    <text evidence="1">The sequence shown here is derived from an EMBL/GenBank/DDBJ whole genome shotgun (WGS) entry which is preliminary data.</text>
</comment>
<sequence>MVTRSESAGDMASPAKDAWHAENGDMPELYQKKGTLQPIASTALKRAKEVNSSEGSISTHYEFLMQAVLLVSATHLAYLHPSEAIYSQASMVHLSKTLSLFRLALSENITAWNVDALIATSLLLVHHGWASIDTLRNPSADAKPLNSSKQAKLDLSLDPLFSLCDGLRDILLHAIIFINTNTTVFAAPAAYRPRNSLLRAVHDNNILNELEIALSQSIGRIRNSPISPSRVLSSEVLLSHCSHHLMGTRREDSQMDTTLPSDDEEDEEALLDASSRLALILAICKSRPKGIPPELVSHITPITEDGRTLPPLADLARYVFSFPTRSSPRFIALVRRNDPGALLILLFFYRAIPLLLPEHQCWWLQDRTEFLEMAIERALKEEEKAMISPILAFFTD</sequence>
<dbReference type="STRING" id="5539.A0A3E2H0R5"/>
<dbReference type="AlphaFoldDB" id="A0A3E2H0R5"/>
<evidence type="ECO:0000313" key="2">
    <source>
        <dbReference type="Proteomes" id="UP000258309"/>
    </source>
</evidence>
<dbReference type="InterPro" id="IPR052400">
    <property type="entry name" value="Zn2-C6_fungal_TF"/>
</dbReference>
<dbReference type="EMBL" id="NCSJ02000254">
    <property type="protein sequence ID" value="RFU26573.1"/>
    <property type="molecule type" value="Genomic_DNA"/>
</dbReference>
<dbReference type="GO" id="GO:0000981">
    <property type="term" value="F:DNA-binding transcription factor activity, RNA polymerase II-specific"/>
    <property type="evidence" value="ECO:0007669"/>
    <property type="project" value="TreeGrafter"/>
</dbReference>